<keyword evidence="3" id="KW-1185">Reference proteome</keyword>
<dbReference type="EMBL" id="CP046884">
    <property type="protein sequence ID" value="QNQ91522.1"/>
    <property type="molecule type" value="Genomic_DNA"/>
</dbReference>
<evidence type="ECO:0000313" key="3">
    <source>
        <dbReference type="Proteomes" id="UP000516320"/>
    </source>
</evidence>
<dbReference type="InterPro" id="IPR007410">
    <property type="entry name" value="LpqE-like"/>
</dbReference>
<sequence>MKKTSSPCIPEDRSVKSLKSAARSGLLATVTLASTLVLGACSAGQITQTADQVPAVNGTSADSQNKALSVRDVTVIMTPDSPQPASLRFIVTNQDPNANRLQKVTVDGQEVSFQDQLPEIGRDCTLYSDSSQGLNQAPKDQVQQKQCINRVANTIPNKSFTFGGHVPVTFTFDRGSVTTDATVNAPQLESGTFNRPVEGGEEGHAH</sequence>
<dbReference type="Proteomes" id="UP000516320">
    <property type="component" value="Chromosome"/>
</dbReference>
<evidence type="ECO:0000256" key="1">
    <source>
        <dbReference type="SAM" id="MobiDB-lite"/>
    </source>
</evidence>
<dbReference type="KEGG" id="cpoy:GP475_10510"/>
<feature type="compositionally biased region" description="Polar residues" evidence="1">
    <location>
        <begin position="182"/>
        <end position="193"/>
    </location>
</feature>
<dbReference type="Pfam" id="PF04314">
    <property type="entry name" value="PCuAC"/>
    <property type="match status" value="1"/>
</dbReference>
<accession>A0A7H0SSJ7</accession>
<reference evidence="2 3" key="1">
    <citation type="submission" date="2019-12" db="EMBL/GenBank/DDBJ databases">
        <title>Corynebacterium sp. nov., isolated from feces of the Anser Albifrons in China.</title>
        <authorList>
            <person name="Liu Q."/>
        </authorList>
    </citation>
    <scope>NUCLEOTIDE SEQUENCE [LARGE SCALE GENOMIC DNA]</scope>
    <source>
        <strain evidence="2 3">4H37-19</strain>
    </source>
</reference>
<name>A0A7H0SSJ7_9CORY</name>
<dbReference type="AlphaFoldDB" id="A0A7H0SSJ7"/>
<proteinExistence type="predicted"/>
<gene>
    <name evidence="2" type="ORF">GP475_10510</name>
</gene>
<evidence type="ECO:0000313" key="2">
    <source>
        <dbReference type="EMBL" id="QNQ91522.1"/>
    </source>
</evidence>
<organism evidence="2 3">
    <name type="scientific">Corynebacterium poyangense</name>
    <dbReference type="NCBI Taxonomy" id="2684405"/>
    <lineage>
        <taxon>Bacteria</taxon>
        <taxon>Bacillati</taxon>
        <taxon>Actinomycetota</taxon>
        <taxon>Actinomycetes</taxon>
        <taxon>Mycobacteriales</taxon>
        <taxon>Corynebacteriaceae</taxon>
        <taxon>Corynebacterium</taxon>
    </lineage>
</organism>
<protein>
    <submittedName>
        <fullName evidence="2">Uncharacterized protein</fullName>
    </submittedName>
</protein>
<feature type="region of interest" description="Disordered" evidence="1">
    <location>
        <begin position="182"/>
        <end position="206"/>
    </location>
</feature>